<reference evidence="2" key="1">
    <citation type="journal article" date="2011" name="Nat. Commun.">
        <title>Effector diversification within compartments of the Leptosphaeria maculans genome affected by Repeat-Induced Point mutations.</title>
        <authorList>
            <person name="Rouxel T."/>
            <person name="Grandaubert J."/>
            <person name="Hane J.K."/>
            <person name="Hoede C."/>
            <person name="van de Wouw A.P."/>
            <person name="Couloux A."/>
            <person name="Dominguez V."/>
            <person name="Anthouard V."/>
            <person name="Bally P."/>
            <person name="Bourras S."/>
            <person name="Cozijnsen A.J."/>
            <person name="Ciuffetti L.M."/>
            <person name="Degrave A."/>
            <person name="Dilmaghani A."/>
            <person name="Duret L."/>
            <person name="Fudal I."/>
            <person name="Goodwin S.B."/>
            <person name="Gout L."/>
            <person name="Glaser N."/>
            <person name="Linglin J."/>
            <person name="Kema G.H.J."/>
            <person name="Lapalu N."/>
            <person name="Lawrence C.B."/>
            <person name="May K."/>
            <person name="Meyer M."/>
            <person name="Ollivier B."/>
            <person name="Poulain J."/>
            <person name="Schoch C.L."/>
            <person name="Simon A."/>
            <person name="Spatafora J.W."/>
            <person name="Stachowiak A."/>
            <person name="Turgeon B.G."/>
            <person name="Tyler B.M."/>
            <person name="Vincent D."/>
            <person name="Weissenbach J."/>
            <person name="Amselem J."/>
            <person name="Quesneville H."/>
            <person name="Oliver R.P."/>
            <person name="Wincker P."/>
            <person name="Balesdent M.-H."/>
            <person name="Howlett B.J."/>
        </authorList>
    </citation>
    <scope>NUCLEOTIDE SEQUENCE [LARGE SCALE GENOMIC DNA]</scope>
    <source>
        <strain evidence="2">JN3 / isolate v23.1.3 / race Av1-4-5-6-7-8</strain>
    </source>
</reference>
<name>E5ACY7_LEPMJ</name>
<sequence length="51" mass="5503">MKPEQQISSYCICRSTQGGEVQDLECDLRIGIGIHIGILGFGIGQGRGLRV</sequence>
<dbReference type="InParanoid" id="E5ACY7"/>
<dbReference type="HOGENOM" id="CLU_3106867_0_0_1"/>
<gene>
    <name evidence="1" type="ORF">LEMA_uP011260.1</name>
</gene>
<dbReference type="VEuPathDB" id="FungiDB:LEMA_uP011260.1"/>
<keyword evidence="2" id="KW-1185">Reference proteome</keyword>
<evidence type="ECO:0000313" key="1">
    <source>
        <dbReference type="EMBL" id="CBY02339.1"/>
    </source>
</evidence>
<organism evidence="1 2">
    <name type="scientific">Leptosphaeria maculans (strain JN3 / isolate v23.1.3 / race Av1-4-5-6-7-8)</name>
    <name type="common">Blackleg fungus</name>
    <name type="synonym">Phoma lingam</name>
    <dbReference type="NCBI Taxonomy" id="985895"/>
    <lineage>
        <taxon>Eukaryota</taxon>
        <taxon>Fungi</taxon>
        <taxon>Dikarya</taxon>
        <taxon>Ascomycota</taxon>
        <taxon>Pezizomycotina</taxon>
        <taxon>Dothideomycetes</taxon>
        <taxon>Pleosporomycetidae</taxon>
        <taxon>Pleosporales</taxon>
        <taxon>Pleosporineae</taxon>
        <taxon>Leptosphaeriaceae</taxon>
        <taxon>Plenodomus</taxon>
        <taxon>Plenodomus lingam/Leptosphaeria maculans species complex</taxon>
    </lineage>
</organism>
<accession>E5ACY7</accession>
<dbReference type="EMBL" id="FP929139">
    <property type="protein sequence ID" value="CBY02339.1"/>
    <property type="molecule type" value="Genomic_DNA"/>
</dbReference>
<evidence type="ECO:0000313" key="2">
    <source>
        <dbReference type="Proteomes" id="UP000002668"/>
    </source>
</evidence>
<dbReference type="Proteomes" id="UP000002668">
    <property type="component" value="Genome"/>
</dbReference>
<protein>
    <submittedName>
        <fullName evidence="1">Predicted protein</fullName>
    </submittedName>
</protein>
<proteinExistence type="predicted"/>
<dbReference type="AlphaFoldDB" id="E5ACY7"/>